<evidence type="ECO:0000313" key="2">
    <source>
        <dbReference type="EMBL" id="SFV38506.1"/>
    </source>
</evidence>
<evidence type="ECO:0000313" key="3">
    <source>
        <dbReference type="Proteomes" id="UP000199423"/>
    </source>
</evidence>
<name>A0A1I7NV05_9HYPH</name>
<dbReference type="EMBL" id="FPCH01000004">
    <property type="protein sequence ID" value="SFV38506.1"/>
    <property type="molecule type" value="Genomic_DNA"/>
</dbReference>
<organism evidence="2 3">
    <name type="scientific">Hyphomicrobium facile</name>
    <dbReference type="NCBI Taxonomy" id="51670"/>
    <lineage>
        <taxon>Bacteria</taxon>
        <taxon>Pseudomonadati</taxon>
        <taxon>Pseudomonadota</taxon>
        <taxon>Alphaproteobacteria</taxon>
        <taxon>Hyphomicrobiales</taxon>
        <taxon>Hyphomicrobiaceae</taxon>
        <taxon>Hyphomicrobium</taxon>
    </lineage>
</organism>
<proteinExistence type="predicted"/>
<feature type="signal peptide" evidence="1">
    <location>
        <begin position="1"/>
        <end position="22"/>
    </location>
</feature>
<keyword evidence="1" id="KW-0732">Signal</keyword>
<keyword evidence="3" id="KW-1185">Reference proteome</keyword>
<gene>
    <name evidence="2" type="ORF">SAMN04488557_3703</name>
</gene>
<protein>
    <recommendedName>
        <fullName evidence="4">Secreted protein</fullName>
    </recommendedName>
</protein>
<dbReference type="AlphaFoldDB" id="A0A1I7NV05"/>
<accession>A0A1I7NV05</accession>
<sequence>MIRNFLFCVLATALVLPAPANAHILCNGTFQVLPTGQLSTPYCQDEDLARQTRSQGVEVTGDAVRRHPSLKASLCAGSQDLSACASSAND</sequence>
<reference evidence="3" key="1">
    <citation type="submission" date="2016-10" db="EMBL/GenBank/DDBJ databases">
        <authorList>
            <person name="Varghese N."/>
            <person name="Submissions S."/>
        </authorList>
    </citation>
    <scope>NUCLEOTIDE SEQUENCE [LARGE SCALE GENOMIC DNA]</scope>
    <source>
        <strain evidence="3">DSM 1565</strain>
    </source>
</reference>
<dbReference type="Proteomes" id="UP000199423">
    <property type="component" value="Unassembled WGS sequence"/>
</dbReference>
<evidence type="ECO:0000256" key="1">
    <source>
        <dbReference type="SAM" id="SignalP"/>
    </source>
</evidence>
<evidence type="ECO:0008006" key="4">
    <source>
        <dbReference type="Google" id="ProtNLM"/>
    </source>
</evidence>
<feature type="chain" id="PRO_5011688528" description="Secreted protein" evidence="1">
    <location>
        <begin position="23"/>
        <end position="90"/>
    </location>
</feature>